<feature type="transmembrane region" description="Helical" evidence="1">
    <location>
        <begin position="148"/>
        <end position="171"/>
    </location>
</feature>
<keyword evidence="1" id="KW-1133">Transmembrane helix</keyword>
<proteinExistence type="predicted"/>
<name>A0A9X3AL56_9SPHN</name>
<keyword evidence="1" id="KW-0812">Transmembrane</keyword>
<reference evidence="2" key="1">
    <citation type="submission" date="2022-09" db="EMBL/GenBank/DDBJ databases">
        <title>The genome sequence of Tsuneonella sp. YG55.</title>
        <authorList>
            <person name="Liu Y."/>
        </authorList>
    </citation>
    <scope>NUCLEOTIDE SEQUENCE</scope>
    <source>
        <strain evidence="2">YG55</strain>
    </source>
</reference>
<protein>
    <submittedName>
        <fullName evidence="2">Rod shape-determining protein MreD</fullName>
    </submittedName>
</protein>
<dbReference type="EMBL" id="JAOAMV010000003">
    <property type="protein sequence ID" value="MCT2558798.1"/>
    <property type="molecule type" value="Genomic_DNA"/>
</dbReference>
<comment type="caution">
    <text evidence="2">The sequence shown here is derived from an EMBL/GenBank/DDBJ whole genome shotgun (WGS) entry which is preliminary data.</text>
</comment>
<evidence type="ECO:0000313" key="2">
    <source>
        <dbReference type="EMBL" id="MCT2558798.1"/>
    </source>
</evidence>
<feature type="transmembrane region" description="Helical" evidence="1">
    <location>
        <begin position="122"/>
        <end position="142"/>
    </location>
</feature>
<organism evidence="2 3">
    <name type="scientific">Tsuneonella litorea</name>
    <dbReference type="NCBI Taxonomy" id="2976475"/>
    <lineage>
        <taxon>Bacteria</taxon>
        <taxon>Pseudomonadati</taxon>
        <taxon>Pseudomonadota</taxon>
        <taxon>Alphaproteobacteria</taxon>
        <taxon>Sphingomonadales</taxon>
        <taxon>Erythrobacteraceae</taxon>
        <taxon>Tsuneonella</taxon>
    </lineage>
</organism>
<evidence type="ECO:0000256" key="1">
    <source>
        <dbReference type="SAM" id="Phobius"/>
    </source>
</evidence>
<feature type="transmembrane region" description="Helical" evidence="1">
    <location>
        <begin position="27"/>
        <end position="53"/>
    </location>
</feature>
<sequence>MIGELSSRARRDRYGSKINRTHSPIRAYVVPWASIMLGSVLPLFVIASAVPLIPPLGFLMLLSWRLVRPGLLPVWAGFPLGLFDDMFSGQPFGSAIMLWSLTMIALEIIETRFPWRGFFQDWAVSGFLAICYLIAAAVFSGGRVGPTMLLVLAPQALLTLALIPVLSRFVAGLDRFRLARVRGID</sequence>
<accession>A0A9X3AL56</accession>
<keyword evidence="3" id="KW-1185">Reference proteome</keyword>
<feature type="transmembrane region" description="Helical" evidence="1">
    <location>
        <begin position="92"/>
        <end position="110"/>
    </location>
</feature>
<dbReference type="AlphaFoldDB" id="A0A9X3AL56"/>
<gene>
    <name evidence="2" type="ORF">N0B51_07370</name>
</gene>
<dbReference type="RefSeq" id="WP_259961669.1">
    <property type="nucleotide sequence ID" value="NZ_JAOAMV010000003.1"/>
</dbReference>
<dbReference type="Proteomes" id="UP001142648">
    <property type="component" value="Unassembled WGS sequence"/>
</dbReference>
<evidence type="ECO:0000313" key="3">
    <source>
        <dbReference type="Proteomes" id="UP001142648"/>
    </source>
</evidence>
<keyword evidence="1" id="KW-0472">Membrane</keyword>